<dbReference type="SUPFAM" id="SSF53448">
    <property type="entry name" value="Nucleotide-diphospho-sugar transferases"/>
    <property type="match status" value="1"/>
</dbReference>
<evidence type="ECO:0000313" key="2">
    <source>
        <dbReference type="Proteomes" id="UP000199658"/>
    </source>
</evidence>
<gene>
    <name evidence="1" type="ORF">SAMN04488002_2198</name>
</gene>
<dbReference type="GO" id="GO:0016740">
    <property type="term" value="F:transferase activity"/>
    <property type="evidence" value="ECO:0007669"/>
    <property type="project" value="UniProtKB-KW"/>
</dbReference>
<proteinExistence type="predicted"/>
<name>A0A1I6GZR5_9RHOB</name>
<keyword evidence="2" id="KW-1185">Reference proteome</keyword>
<dbReference type="AlphaFoldDB" id="A0A1I6GZR5"/>
<evidence type="ECO:0000313" key="1">
    <source>
        <dbReference type="EMBL" id="SFR47531.1"/>
    </source>
</evidence>
<keyword evidence="1" id="KW-0808">Transferase</keyword>
<organism evidence="1 2">
    <name type="scientific">Litoreibacter janthinus</name>
    <dbReference type="NCBI Taxonomy" id="670154"/>
    <lineage>
        <taxon>Bacteria</taxon>
        <taxon>Pseudomonadati</taxon>
        <taxon>Pseudomonadota</taxon>
        <taxon>Alphaproteobacteria</taxon>
        <taxon>Rhodobacterales</taxon>
        <taxon>Roseobacteraceae</taxon>
        <taxon>Litoreibacter</taxon>
    </lineage>
</organism>
<reference evidence="2" key="1">
    <citation type="submission" date="2016-10" db="EMBL/GenBank/DDBJ databases">
        <authorList>
            <person name="Varghese N."/>
            <person name="Submissions S."/>
        </authorList>
    </citation>
    <scope>NUCLEOTIDE SEQUENCE [LARGE SCALE GENOMIC DNA]</scope>
    <source>
        <strain evidence="2">DSM 26921</strain>
    </source>
</reference>
<dbReference type="Proteomes" id="UP000199658">
    <property type="component" value="Unassembled WGS sequence"/>
</dbReference>
<dbReference type="Pfam" id="PF13704">
    <property type="entry name" value="Glyco_tranf_2_4"/>
    <property type="match status" value="1"/>
</dbReference>
<protein>
    <submittedName>
        <fullName evidence="1">Glycosyl transferase family 2</fullName>
    </submittedName>
</protein>
<dbReference type="STRING" id="670154.SAMN04488002_2198"/>
<sequence length="375" mass="42181">MIVSILAKEGLKRKEKLIRCAGKTGREGNRRHMKITLVTTMRNEGPHLLEWIAHHRAAGVTDFLVYTNDCEDGSEALLKLLPDVVHVPLEDGKKPPQWRALKAAWDHPLVAGADWIACVDCDEFININSSISSIPDLIEKVEADMILLPWRLFGHAGQVGFSDAPTTERFTRAAPETLLYPAIGSYFKTLFRRRGPFRQLGVHRPKQKNADRHGLPRIVDGSGAAVPDSLAANEGQIMLWGQPIARDLVQLNHYSVRSAAEFMLKRGRGLPNHQQKQVDLTYWVERNFNTVEDRSIAHMSAATQKVLQQFMALEGVSDALDACRNWHRQRFADMMEEPEELKLYGRLLLAEGAAHLPEAVALDLIRRYGRAHGSN</sequence>
<dbReference type="EMBL" id="FOYO01000001">
    <property type="protein sequence ID" value="SFR47531.1"/>
    <property type="molecule type" value="Genomic_DNA"/>
</dbReference>
<accession>A0A1I6GZR5</accession>
<dbReference type="InterPro" id="IPR029044">
    <property type="entry name" value="Nucleotide-diphossugar_trans"/>
</dbReference>